<accession>A0A0C5JMG1</accession>
<dbReference type="GO" id="GO:0003677">
    <property type="term" value="F:DNA binding"/>
    <property type="evidence" value="ECO:0007669"/>
    <property type="project" value="InterPro"/>
</dbReference>
<protein>
    <recommendedName>
        <fullName evidence="1">SpoVT-AbrB domain-containing protein</fullName>
    </recommendedName>
</protein>
<proteinExistence type="predicted"/>
<evidence type="ECO:0000313" key="2">
    <source>
        <dbReference type="EMBL" id="AJP48556.1"/>
    </source>
</evidence>
<evidence type="ECO:0000259" key="1">
    <source>
        <dbReference type="SMART" id="SM00966"/>
    </source>
</evidence>
<dbReference type="NCBIfam" id="TIGR01439">
    <property type="entry name" value="lp_hng_hel_AbrB"/>
    <property type="match status" value="1"/>
</dbReference>
<dbReference type="PANTHER" id="PTHR34860">
    <property type="entry name" value="REPRESSOR-LIKE PROTEIN SSO7C3"/>
    <property type="match status" value="1"/>
</dbReference>
<organism evidence="2 3">
    <name type="scientific">Rugosibacter aromaticivorans</name>
    <dbReference type="NCBI Taxonomy" id="1565605"/>
    <lineage>
        <taxon>Bacteria</taxon>
        <taxon>Pseudomonadati</taxon>
        <taxon>Pseudomonadota</taxon>
        <taxon>Betaproteobacteria</taxon>
        <taxon>Nitrosomonadales</taxon>
        <taxon>Sterolibacteriaceae</taxon>
        <taxon>Rugosibacter</taxon>
    </lineage>
</organism>
<dbReference type="Proteomes" id="UP000061603">
    <property type="component" value="Chromosome"/>
</dbReference>
<dbReference type="STRING" id="1565605.PG1C_09080"/>
<dbReference type="SUPFAM" id="SSF89447">
    <property type="entry name" value="AbrB/MazE/MraZ-like"/>
    <property type="match status" value="1"/>
</dbReference>
<reference evidence="2 3" key="1">
    <citation type="journal article" date="2015" name="Genome Announc.">
        <title>Complete Genome Sequence of a Novel Bacterium within the Family Rhodocyclaceae That Degrades Polycyclic Aromatic Hydrocarbons.</title>
        <authorList>
            <person name="Singleton D.R."/>
            <person name="Dickey A.N."/>
            <person name="Scholl E.H."/>
            <person name="Wright F.A."/>
            <person name="Aitken M.D."/>
        </authorList>
    </citation>
    <scope>NUCLEOTIDE SEQUENCE [LARGE SCALE GENOMIC DNA]</scope>
    <source>
        <strain evidence="3">PG1-Ca6</strain>
    </source>
</reference>
<dbReference type="InterPro" id="IPR052975">
    <property type="entry name" value="Repressor-like_regulatory"/>
</dbReference>
<gene>
    <name evidence="2" type="ORF">PG1C_09080</name>
</gene>
<dbReference type="AlphaFoldDB" id="A0A0C5JMG1"/>
<dbReference type="PANTHER" id="PTHR34860:SF6">
    <property type="entry name" value="REPRESSOR-LIKE PROTEIN SSO7C3"/>
    <property type="match status" value="1"/>
</dbReference>
<sequence>MENAMEFARVTAKGQATIPRRIREAAHIREGDMLAFELDSNNRITIKRIESSVDTELAALQETLSEWNSPQDEEAWRDL</sequence>
<dbReference type="KEGG" id="rbu:PG1C_09080"/>
<name>A0A0C5JMG1_9PROT</name>
<feature type="domain" description="SpoVT-AbrB" evidence="1">
    <location>
        <begin position="8"/>
        <end position="54"/>
    </location>
</feature>
<dbReference type="HOGENOM" id="CLU_168078_2_0_4"/>
<dbReference type="Pfam" id="PF04014">
    <property type="entry name" value="MazE_antitoxin"/>
    <property type="match status" value="1"/>
</dbReference>
<keyword evidence="3" id="KW-1185">Reference proteome</keyword>
<evidence type="ECO:0000313" key="3">
    <source>
        <dbReference type="Proteomes" id="UP000061603"/>
    </source>
</evidence>
<dbReference type="SMART" id="SM00966">
    <property type="entry name" value="SpoVT_AbrB"/>
    <property type="match status" value="1"/>
</dbReference>
<dbReference type="Gene3D" id="2.10.260.10">
    <property type="match status" value="1"/>
</dbReference>
<dbReference type="InterPro" id="IPR007159">
    <property type="entry name" value="SpoVT-AbrB_dom"/>
</dbReference>
<dbReference type="EMBL" id="CP010554">
    <property type="protein sequence ID" value="AJP48556.1"/>
    <property type="molecule type" value="Genomic_DNA"/>
</dbReference>
<dbReference type="InterPro" id="IPR037914">
    <property type="entry name" value="SpoVT-AbrB_sf"/>
</dbReference>